<dbReference type="PANTHER" id="PTHR15044:SF0">
    <property type="entry name" value="PRO-FMRFAMIDE-RELATED NEUROPEPTIDE FF"/>
    <property type="match status" value="1"/>
</dbReference>
<accession>A0A8J4U3A7</accession>
<dbReference type="EMBL" id="QNUK01000881">
    <property type="protein sequence ID" value="KAF5888997.1"/>
    <property type="molecule type" value="Genomic_DNA"/>
</dbReference>
<keyword evidence="1" id="KW-0527">Neuropeptide</keyword>
<dbReference type="PANTHER" id="PTHR15044">
    <property type="entry name" value="NEUROPEPTIDE FF"/>
    <property type="match status" value="1"/>
</dbReference>
<evidence type="ECO:0000313" key="1">
    <source>
        <dbReference type="EMBL" id="KAF5888997.1"/>
    </source>
</evidence>
<dbReference type="AlphaFoldDB" id="A0A8J4U3A7"/>
<dbReference type="GO" id="GO:0007218">
    <property type="term" value="P:neuropeptide signaling pathway"/>
    <property type="evidence" value="ECO:0007669"/>
    <property type="project" value="UniProtKB-KW"/>
</dbReference>
<dbReference type="GO" id="GO:0005184">
    <property type="term" value="F:neuropeptide hormone activity"/>
    <property type="evidence" value="ECO:0007669"/>
    <property type="project" value="InterPro"/>
</dbReference>
<feature type="non-terminal residue" evidence="1">
    <location>
        <position position="1"/>
    </location>
</feature>
<comment type="caution">
    <text evidence="1">The sequence shown here is derived from an EMBL/GenBank/DDBJ whole genome shotgun (WGS) entry which is preliminary data.</text>
</comment>
<sequence>VSEQQFEGVIDDRLLKMALSSLLHNLQKHTRDSSVLHHPQRFGRGSALHSDIGTNERLQSRDWDGIPQTVWSLAVPQRFGK</sequence>
<organism evidence="1 2">
    <name type="scientific">Clarias magur</name>
    <name type="common">Asian catfish</name>
    <name type="synonym">Macropteronotus magur</name>
    <dbReference type="NCBI Taxonomy" id="1594786"/>
    <lineage>
        <taxon>Eukaryota</taxon>
        <taxon>Metazoa</taxon>
        <taxon>Chordata</taxon>
        <taxon>Craniata</taxon>
        <taxon>Vertebrata</taxon>
        <taxon>Euteleostomi</taxon>
        <taxon>Actinopterygii</taxon>
        <taxon>Neopterygii</taxon>
        <taxon>Teleostei</taxon>
        <taxon>Ostariophysi</taxon>
        <taxon>Siluriformes</taxon>
        <taxon>Clariidae</taxon>
        <taxon>Clarias</taxon>
    </lineage>
</organism>
<keyword evidence="2" id="KW-1185">Reference proteome</keyword>
<name>A0A8J4U3A7_CLAMG</name>
<evidence type="ECO:0000313" key="2">
    <source>
        <dbReference type="Proteomes" id="UP000727407"/>
    </source>
</evidence>
<dbReference type="Pfam" id="PF15085">
    <property type="entry name" value="NPFF"/>
    <property type="match status" value="1"/>
</dbReference>
<dbReference type="Proteomes" id="UP000727407">
    <property type="component" value="Unassembled WGS sequence"/>
</dbReference>
<dbReference type="InterPro" id="IPR008065">
    <property type="entry name" value="NPFF"/>
</dbReference>
<feature type="non-terminal residue" evidence="1">
    <location>
        <position position="81"/>
    </location>
</feature>
<dbReference type="OrthoDB" id="8878267at2759"/>
<proteinExistence type="predicted"/>
<reference evidence="1" key="1">
    <citation type="submission" date="2020-07" db="EMBL/GenBank/DDBJ databases">
        <title>Clarias magur genome sequencing, assembly and annotation.</title>
        <authorList>
            <person name="Kushwaha B."/>
            <person name="Kumar R."/>
            <person name="Das P."/>
            <person name="Joshi C.G."/>
            <person name="Kumar D."/>
            <person name="Nagpure N.S."/>
            <person name="Pandey M."/>
            <person name="Agarwal S."/>
            <person name="Srivastava S."/>
            <person name="Singh M."/>
            <person name="Sahoo L."/>
            <person name="Jayasankar P."/>
            <person name="Meher P.K."/>
            <person name="Koringa P.G."/>
            <person name="Iquebal M.A."/>
            <person name="Das S.P."/>
            <person name="Bit A."/>
            <person name="Patnaik S."/>
            <person name="Patel N."/>
            <person name="Shah T.M."/>
            <person name="Hinsu A."/>
            <person name="Jena J.K."/>
        </authorList>
    </citation>
    <scope>NUCLEOTIDE SEQUENCE</scope>
    <source>
        <strain evidence="1">CIFAMagur01</strain>
        <tissue evidence="1">Testis</tissue>
    </source>
</reference>
<protein>
    <submittedName>
        <fullName evidence="1">Pro-FMRFamide-related neuropeptide FF</fullName>
    </submittedName>
</protein>
<gene>
    <name evidence="1" type="primary">npffl</name>
    <name evidence="1" type="ORF">DAT39_021304</name>
</gene>